<feature type="domain" description="Beta-lactamase-related" evidence="4">
    <location>
        <begin position="92"/>
        <end position="372"/>
    </location>
</feature>
<dbReference type="AlphaFoldDB" id="A0A7G9T6G3"/>
<keyword evidence="3" id="KW-0812">Transmembrane</keyword>
<dbReference type="PANTHER" id="PTHR46825">
    <property type="entry name" value="D-ALANYL-D-ALANINE-CARBOXYPEPTIDASE/ENDOPEPTIDASE AMPH"/>
    <property type="match status" value="1"/>
</dbReference>
<dbReference type="Proteomes" id="UP000515800">
    <property type="component" value="Chromosome"/>
</dbReference>
<evidence type="ECO:0000259" key="4">
    <source>
        <dbReference type="Pfam" id="PF00144"/>
    </source>
</evidence>
<dbReference type="RefSeq" id="WP_187529520.1">
    <property type="nucleotide sequence ID" value="NZ_CP060724.1"/>
</dbReference>
<evidence type="ECO:0000256" key="2">
    <source>
        <dbReference type="ARBA" id="ARBA00023136"/>
    </source>
</evidence>
<evidence type="ECO:0000256" key="3">
    <source>
        <dbReference type="SAM" id="Phobius"/>
    </source>
</evidence>
<evidence type="ECO:0000313" key="5">
    <source>
        <dbReference type="EMBL" id="QNN75688.1"/>
    </source>
</evidence>
<keyword evidence="3" id="KW-1133">Transmembrane helix</keyword>
<accession>A0A7G9T6G3</accession>
<evidence type="ECO:0000256" key="1">
    <source>
        <dbReference type="ARBA" id="ARBA00004370"/>
    </source>
</evidence>
<dbReference type="InterPro" id="IPR012338">
    <property type="entry name" value="Beta-lactam/transpept-like"/>
</dbReference>
<comment type="subcellular location">
    <subcellularLocation>
        <location evidence="1">Membrane</location>
    </subcellularLocation>
</comment>
<keyword evidence="6" id="KW-1185">Reference proteome</keyword>
<organism evidence="5 6">
    <name type="scientific">Weissella diestrammenae</name>
    <dbReference type="NCBI Taxonomy" id="1162633"/>
    <lineage>
        <taxon>Bacteria</taxon>
        <taxon>Bacillati</taxon>
        <taxon>Bacillota</taxon>
        <taxon>Bacilli</taxon>
        <taxon>Lactobacillales</taxon>
        <taxon>Lactobacillaceae</taxon>
        <taxon>Weissella</taxon>
    </lineage>
</organism>
<dbReference type="KEGG" id="wdi:H9L19_02110"/>
<gene>
    <name evidence="5" type="ORF">H9L19_02110</name>
</gene>
<name>A0A7G9T6G3_9LACO</name>
<dbReference type="Pfam" id="PF00144">
    <property type="entry name" value="Beta-lactamase"/>
    <property type="match status" value="1"/>
</dbReference>
<protein>
    <submittedName>
        <fullName evidence="5">Beta-lactamase family protein</fullName>
    </submittedName>
</protein>
<dbReference type="SUPFAM" id="SSF56601">
    <property type="entry name" value="beta-lactamase/transpeptidase-like"/>
    <property type="match status" value="1"/>
</dbReference>
<evidence type="ECO:0000313" key="6">
    <source>
        <dbReference type="Proteomes" id="UP000515800"/>
    </source>
</evidence>
<dbReference type="InterPro" id="IPR001466">
    <property type="entry name" value="Beta-lactam-related"/>
</dbReference>
<reference evidence="5 6" key="1">
    <citation type="submission" date="2020-08" db="EMBL/GenBank/DDBJ databases">
        <title>Genome sequence of Weissella diestrammenae KACC 16890T.</title>
        <authorList>
            <person name="Hyun D.-W."/>
            <person name="Bae J.-W."/>
        </authorList>
    </citation>
    <scope>NUCLEOTIDE SEQUENCE [LARGE SCALE GENOMIC DNA]</scope>
    <source>
        <strain evidence="5 6">KACC 16890</strain>
    </source>
</reference>
<sequence length="391" mass="44454">MSSKKARRYRRFCILVGVIMVAIVSILGLGQLQRQKQAKKVVQNQKAQHVKQPHKQISSKYQSIKSVPGIPPTDALGQKIKTTLTSINYSGTALIVKNGRPIFHQAYGYADQDQKKLNTTDSLFQIASVMKNMTAILVMNEVRAGRLSLNQHIDVFYPQLPRASQITVLQLLNMSTGYRQTNSATTSMSADDYINYDVNHVLDDGYTSWKYRAINYSILVGIIQKTSGKSYQTLFNDYFIKKHHYQFKDYQAFLASDARTHGYDAKDNHVYADSALMFEREVGTGNLALTDSQFYRYLVDEMTGQLIQPDLFKQMLQPAAGSDFSGGLYWQRFANRYYLHGNIMGYEPTVYTSYDAKNMVILLSNHNSDSSNAPIPRLNQKTAETIYQMIQ</sequence>
<dbReference type="Gene3D" id="3.40.710.10">
    <property type="entry name" value="DD-peptidase/beta-lactamase superfamily"/>
    <property type="match status" value="1"/>
</dbReference>
<dbReference type="PANTHER" id="PTHR46825:SF11">
    <property type="entry name" value="PENICILLIN-BINDING PROTEIN 4"/>
    <property type="match status" value="1"/>
</dbReference>
<dbReference type="EMBL" id="CP060724">
    <property type="protein sequence ID" value="QNN75688.1"/>
    <property type="molecule type" value="Genomic_DNA"/>
</dbReference>
<dbReference type="InterPro" id="IPR050491">
    <property type="entry name" value="AmpC-like"/>
</dbReference>
<proteinExistence type="predicted"/>
<feature type="transmembrane region" description="Helical" evidence="3">
    <location>
        <begin position="12"/>
        <end position="32"/>
    </location>
</feature>
<keyword evidence="2 3" id="KW-0472">Membrane</keyword>
<dbReference type="GO" id="GO:0016020">
    <property type="term" value="C:membrane"/>
    <property type="evidence" value="ECO:0007669"/>
    <property type="project" value="UniProtKB-SubCell"/>
</dbReference>